<keyword evidence="13" id="KW-1185">Reference proteome</keyword>
<dbReference type="Gene3D" id="3.30.465.10">
    <property type="match status" value="1"/>
</dbReference>
<evidence type="ECO:0000256" key="7">
    <source>
        <dbReference type="ARBA" id="ARBA00023180"/>
    </source>
</evidence>
<dbReference type="OrthoDB" id="407275at2759"/>
<dbReference type="PANTHER" id="PTHR32448">
    <property type="entry name" value="OS08G0158400 PROTEIN"/>
    <property type="match status" value="1"/>
</dbReference>
<dbReference type="PROSITE" id="PS51387">
    <property type="entry name" value="FAD_PCMH"/>
    <property type="match status" value="1"/>
</dbReference>
<evidence type="ECO:0000256" key="4">
    <source>
        <dbReference type="ARBA" id="ARBA00022630"/>
    </source>
</evidence>
<keyword evidence="5 10" id="KW-0732">Signal</keyword>
<dbReference type="Pfam" id="PF08031">
    <property type="entry name" value="BBE"/>
    <property type="match status" value="1"/>
</dbReference>
<evidence type="ECO:0000256" key="8">
    <source>
        <dbReference type="ARBA" id="ARBA00034114"/>
    </source>
</evidence>
<dbReference type="UniPathway" id="UPA00107"/>
<evidence type="ECO:0000256" key="2">
    <source>
        <dbReference type="ARBA" id="ARBA00005466"/>
    </source>
</evidence>
<keyword evidence="6" id="KW-0274">FAD</keyword>
<organism evidence="12 13">
    <name type="scientific">Cuscuta campestris</name>
    <dbReference type="NCBI Taxonomy" id="132261"/>
    <lineage>
        <taxon>Eukaryota</taxon>
        <taxon>Viridiplantae</taxon>
        <taxon>Streptophyta</taxon>
        <taxon>Embryophyta</taxon>
        <taxon>Tracheophyta</taxon>
        <taxon>Spermatophyta</taxon>
        <taxon>Magnoliopsida</taxon>
        <taxon>eudicotyledons</taxon>
        <taxon>Gunneridae</taxon>
        <taxon>Pentapetalae</taxon>
        <taxon>asterids</taxon>
        <taxon>lamiids</taxon>
        <taxon>Solanales</taxon>
        <taxon>Convolvulaceae</taxon>
        <taxon>Cuscuteae</taxon>
        <taxon>Cuscuta</taxon>
        <taxon>Cuscuta subgen. Grammica</taxon>
        <taxon>Cuscuta sect. Cleistogrammica</taxon>
    </lineage>
</organism>
<dbReference type="Pfam" id="PF01565">
    <property type="entry name" value="FAD_binding_4"/>
    <property type="match status" value="1"/>
</dbReference>
<feature type="signal peptide" evidence="10">
    <location>
        <begin position="1"/>
        <end position="20"/>
    </location>
</feature>
<gene>
    <name evidence="12" type="ORF">CCAM_LOCUS33182</name>
</gene>
<protein>
    <recommendedName>
        <fullName evidence="11">FAD-binding PCMH-type domain-containing protein</fullName>
    </recommendedName>
</protein>
<evidence type="ECO:0000256" key="5">
    <source>
        <dbReference type="ARBA" id="ARBA00022729"/>
    </source>
</evidence>
<name>A0A484MTC9_9ASTE</name>
<accession>A0A484MTC9</accession>
<evidence type="ECO:0000313" key="13">
    <source>
        <dbReference type="Proteomes" id="UP000595140"/>
    </source>
</evidence>
<proteinExistence type="inferred from homology"/>
<evidence type="ECO:0000313" key="12">
    <source>
        <dbReference type="EMBL" id="VFQ91406.1"/>
    </source>
</evidence>
<evidence type="ECO:0000256" key="3">
    <source>
        <dbReference type="ARBA" id="ARBA00022589"/>
    </source>
</evidence>
<evidence type="ECO:0000259" key="11">
    <source>
        <dbReference type="PROSITE" id="PS51387"/>
    </source>
</evidence>
<dbReference type="Proteomes" id="UP000595140">
    <property type="component" value="Unassembled WGS sequence"/>
</dbReference>
<comment type="similarity">
    <text evidence="2">Belongs to the oxygen-dependent FAD-linked oxidoreductase family.</text>
</comment>
<comment type="pathway">
    <text evidence="8">Alkaloid biosynthesis; nicotine biosynthesis.</text>
</comment>
<feature type="chain" id="PRO_5019867626" description="FAD-binding PCMH-type domain-containing protein" evidence="10">
    <location>
        <begin position="21"/>
        <end position="532"/>
    </location>
</feature>
<comment type="function">
    <text evidence="9">Involved in the biosynthesis of pyridine alkaloid natural products, leading mainly to the production of anabasine, anatabine, nicotine and nornicotine, effective deterrents against herbivores with antiparasitic and pesticide properties (neurotoxins); nornicotine serves as the precursor in the synthesis of the carcinogen compound N'-nitrosonornicotine (NNN). Catalyzes a late oxidation step subsequent to the pyridine ring condensation reaction in the biosynthesis of alkaloids.</text>
</comment>
<dbReference type="InterPro" id="IPR016166">
    <property type="entry name" value="FAD-bd_PCMH"/>
</dbReference>
<evidence type="ECO:0000256" key="6">
    <source>
        <dbReference type="ARBA" id="ARBA00022827"/>
    </source>
</evidence>
<keyword evidence="7" id="KW-0325">Glycoprotein</keyword>
<dbReference type="InterPro" id="IPR006094">
    <property type="entry name" value="Oxid_FAD_bind_N"/>
</dbReference>
<keyword evidence="4" id="KW-0285">Flavoprotein</keyword>
<dbReference type="EMBL" id="OOIL02004368">
    <property type="protein sequence ID" value="VFQ91406.1"/>
    <property type="molecule type" value="Genomic_DNA"/>
</dbReference>
<dbReference type="InterPro" id="IPR036318">
    <property type="entry name" value="FAD-bd_PCMH-like_sf"/>
</dbReference>
<dbReference type="Gene3D" id="3.40.462.20">
    <property type="match status" value="1"/>
</dbReference>
<dbReference type="SUPFAM" id="SSF56176">
    <property type="entry name" value="FAD-binding/transporter-associated domain-like"/>
    <property type="match status" value="1"/>
</dbReference>
<dbReference type="GO" id="GO:0071949">
    <property type="term" value="F:FAD binding"/>
    <property type="evidence" value="ECO:0007669"/>
    <property type="project" value="InterPro"/>
</dbReference>
<dbReference type="AlphaFoldDB" id="A0A484MTC9"/>
<comment type="cofactor">
    <cofactor evidence="1">
        <name>FAD</name>
        <dbReference type="ChEBI" id="CHEBI:57692"/>
    </cofactor>
</comment>
<evidence type="ECO:0000256" key="9">
    <source>
        <dbReference type="ARBA" id="ARBA00045734"/>
    </source>
</evidence>
<reference evidence="12 13" key="1">
    <citation type="submission" date="2018-04" db="EMBL/GenBank/DDBJ databases">
        <authorList>
            <person name="Vogel A."/>
        </authorList>
    </citation>
    <scope>NUCLEOTIDE SEQUENCE [LARGE SCALE GENOMIC DNA]</scope>
</reference>
<dbReference type="GO" id="GO:0016491">
    <property type="term" value="F:oxidoreductase activity"/>
    <property type="evidence" value="ECO:0007669"/>
    <property type="project" value="InterPro"/>
</dbReference>
<dbReference type="InterPro" id="IPR016169">
    <property type="entry name" value="FAD-bd_PCMH_sub2"/>
</dbReference>
<dbReference type="InterPro" id="IPR016167">
    <property type="entry name" value="FAD-bd_PCMH_sub1"/>
</dbReference>
<dbReference type="InterPro" id="IPR012951">
    <property type="entry name" value="BBE"/>
</dbReference>
<sequence length="532" mass="60137">METQLTFWLFLSLLFHISAAYNTSAANIVYGFRQCMNTRNLGNEPSVSGNIYTANDPSFLSVLGSRIQNTRFNTSDTPKPLVIVTPRHESEVQDVILCAKEQDLQVRVRGNGHDYEGLSHTSFFGNQFLILDLVHFKNITIDPIRKTAWVGGGSTLGELYYRISETSRVLGFPAGICPTVGAGGHISGGGYGAMMRKYGLAADNVVDARLVDVRGRILDRESMGEDVFWAIRGGGGNTFGVILAWKLNLVDVPENVTVFSVHRVVNPDMTNLVHKWQTVAPTLPRELFIRFFAFGLSGKVFVVFNSLFLGPIEKLLPILNQRLPELGLTRQNLKELSWAESVLYIHDFPNSPLTDLLNATGNDGKPNYFKGKSDFVKKPIPVEGWEGIWDFFRQNNSGLMILTPYGGMMEEITESSTPFPHRAGTLYKIHQFVSWNQKGGKAEKERTDWIRRLYEYLEPYVSKSPREAFVNYRDLDIGQNHNVNCSTYEDAEVWGVKYFKNNFDRLVRAKTMIDPQNFFRNEQSIPPLTCMK</sequence>
<evidence type="ECO:0000256" key="10">
    <source>
        <dbReference type="SAM" id="SignalP"/>
    </source>
</evidence>
<evidence type="ECO:0000256" key="1">
    <source>
        <dbReference type="ARBA" id="ARBA00001974"/>
    </source>
</evidence>
<keyword evidence="3" id="KW-0017">Alkaloid metabolism</keyword>
<dbReference type="GO" id="GO:0042179">
    <property type="term" value="P:nicotine biosynthetic process"/>
    <property type="evidence" value="ECO:0007669"/>
    <property type="project" value="UniProtKB-UniPathway"/>
</dbReference>
<feature type="domain" description="FAD-binding PCMH-type" evidence="11">
    <location>
        <begin position="76"/>
        <end position="252"/>
    </location>
</feature>
<dbReference type="Gene3D" id="3.30.43.10">
    <property type="entry name" value="Uridine Diphospho-n-acetylenolpyruvylglucosamine Reductase, domain 2"/>
    <property type="match status" value="1"/>
</dbReference>